<sequence length="71" mass="8330">MPRTPLRSRVPLVEKRLVQRFAHENRAASPRLRREEFVESQQIENFWKLTLIMRVSAVGFGTGNHSQLRSL</sequence>
<reference evidence="1 2" key="1">
    <citation type="journal article" date="2020" name="ISME J.">
        <title>Comparative genomics reveals insights into cyanobacterial evolution and habitat adaptation.</title>
        <authorList>
            <person name="Chen M.Y."/>
            <person name="Teng W.K."/>
            <person name="Zhao L."/>
            <person name="Hu C.X."/>
            <person name="Zhou Y.K."/>
            <person name="Han B.P."/>
            <person name="Song L.R."/>
            <person name="Shu W.S."/>
        </authorList>
    </citation>
    <scope>NUCLEOTIDE SEQUENCE [LARGE SCALE GENOMIC DNA]</scope>
    <source>
        <strain evidence="1 2">FACHB-248</strain>
    </source>
</reference>
<gene>
    <name evidence="1" type="ORF">H6G81_31710</name>
</gene>
<comment type="caution">
    <text evidence="1">The sequence shown here is derived from an EMBL/GenBank/DDBJ whole genome shotgun (WGS) entry which is preliminary data.</text>
</comment>
<evidence type="ECO:0000313" key="1">
    <source>
        <dbReference type="EMBL" id="MBD2608966.1"/>
    </source>
</evidence>
<organism evidence="1 2">
    <name type="scientific">Scytonema hofmannii FACHB-248</name>
    <dbReference type="NCBI Taxonomy" id="1842502"/>
    <lineage>
        <taxon>Bacteria</taxon>
        <taxon>Bacillati</taxon>
        <taxon>Cyanobacteriota</taxon>
        <taxon>Cyanophyceae</taxon>
        <taxon>Nostocales</taxon>
        <taxon>Scytonemataceae</taxon>
        <taxon>Scytonema</taxon>
    </lineage>
</organism>
<name>A0ABR8GZI0_9CYAN</name>
<evidence type="ECO:0000313" key="2">
    <source>
        <dbReference type="Proteomes" id="UP000660380"/>
    </source>
</evidence>
<keyword evidence="2" id="KW-1185">Reference proteome</keyword>
<dbReference type="EMBL" id="JACJTA010000118">
    <property type="protein sequence ID" value="MBD2608966.1"/>
    <property type="molecule type" value="Genomic_DNA"/>
</dbReference>
<accession>A0ABR8GZI0</accession>
<proteinExistence type="predicted"/>
<dbReference type="RefSeq" id="WP_144238092.1">
    <property type="nucleotide sequence ID" value="NZ_JACJTA010000118.1"/>
</dbReference>
<dbReference type="Proteomes" id="UP000660380">
    <property type="component" value="Unassembled WGS sequence"/>
</dbReference>
<protein>
    <submittedName>
        <fullName evidence="1">Uncharacterized protein</fullName>
    </submittedName>
</protein>